<sequence>MVELSDRSGQDGGTNRRARATLAAVRDLAERATTLLAAPAVLRDSARRQVEVLTAGQVSDRLRATPITALRELVGRGVRLGALQQAGVATVADVLAAPDHRLQQVPGVGAQTVLEVRRAARTVAVQVQRDVRFRIDPDRRDPAQTHLIAALAATRAADAASAALREPLETFVSRTGPLAAEADRAASRWSMLFSRRRTKDSALDALARLEAILVEPAVRGLHDAVAAQERAVDPASYESGALWNEYLQNAAGINAVLSTVGAAPPDDDAARGFVAEELRQRITAIPLDLSHLKATLRGYQVFGAQYAIHQERSILGDEMGLGKTVQALAVLAHLAAKGQRRFVVVCPASVQINWVKETAKHSTLATHMLHGAGRDDAGRRWLREGGVAVTTFGTLARLPAAVREADVAMLVVDEAHYVKNPDAARSQAIAAAVGRAQRALFLTGTPMENRVEEFRTLVNYLQPQVARNIDPADAVAGANVFRRAVAPVYLRRNQADVLTELPEKIETEAWVQFGDGEVATYRDAVQRRNLQAMRQAGFGPGSAKLERLREIVEEAAQDGMKVLVFSYFLAALETCAREFSVVGTITGSVPPAARQELVGEFAARPGHAVLLSQIEAGGVGMNLQAASVVVLIEPQWKPSTEDQAIARAHRMGQVRTVQVHRLLAKDSIDERIREIQDNKRLLFDHFARRSEAKESDSRSVDTALHRPEALDDDSVPMERRVLLAEQHRLGLS</sequence>
<evidence type="ECO:0000259" key="3">
    <source>
        <dbReference type="PROSITE" id="PS51194"/>
    </source>
</evidence>
<keyword evidence="1" id="KW-0378">Hydrolase</keyword>
<reference evidence="4 5" key="1">
    <citation type="submission" date="2020-11" db="EMBL/GenBank/DDBJ databases">
        <title>Pseudonocardia abyssalis sp. nov. and Pseudonocardia oceani sp. nov., description and phylogenomic analysis of two novel actinomycetes isolated from the deep Southern Ocean.</title>
        <authorList>
            <person name="Parra J."/>
        </authorList>
    </citation>
    <scope>NUCLEOTIDE SEQUENCE [LARGE SCALE GENOMIC DNA]</scope>
    <source>
        <strain evidence="4 5">KRD-168</strain>
    </source>
</reference>
<proteinExistence type="predicted"/>
<dbReference type="Pfam" id="PF00176">
    <property type="entry name" value="SNF2-rel_dom"/>
    <property type="match status" value="1"/>
</dbReference>
<dbReference type="InterPro" id="IPR001650">
    <property type="entry name" value="Helicase_C-like"/>
</dbReference>
<evidence type="ECO:0000259" key="2">
    <source>
        <dbReference type="PROSITE" id="PS51192"/>
    </source>
</evidence>
<keyword evidence="4" id="KW-0067">ATP-binding</keyword>
<dbReference type="GO" id="GO:0004386">
    <property type="term" value="F:helicase activity"/>
    <property type="evidence" value="ECO:0007669"/>
    <property type="project" value="UniProtKB-KW"/>
</dbReference>
<feature type="domain" description="Helicase ATP-binding" evidence="2">
    <location>
        <begin position="304"/>
        <end position="464"/>
    </location>
</feature>
<dbReference type="Proteomes" id="UP000694287">
    <property type="component" value="Unassembled WGS sequence"/>
</dbReference>
<dbReference type="InterPro" id="IPR049730">
    <property type="entry name" value="SNF2/RAD54-like_C"/>
</dbReference>
<comment type="caution">
    <text evidence="4">The sequence shown here is derived from an EMBL/GenBank/DDBJ whole genome shotgun (WGS) entry which is preliminary data.</text>
</comment>
<dbReference type="InterPro" id="IPR014001">
    <property type="entry name" value="Helicase_ATP-bd"/>
</dbReference>
<dbReference type="PROSITE" id="PS51192">
    <property type="entry name" value="HELICASE_ATP_BIND_1"/>
    <property type="match status" value="1"/>
</dbReference>
<accession>A0ABS6URK6</accession>
<dbReference type="RefSeq" id="WP_218601288.1">
    <property type="nucleotide sequence ID" value="NZ_JADQDJ010000016.1"/>
</dbReference>
<keyword evidence="4" id="KW-0547">Nucleotide-binding</keyword>
<dbReference type="Pfam" id="PF00271">
    <property type="entry name" value="Helicase_C"/>
    <property type="match status" value="1"/>
</dbReference>
<keyword evidence="5" id="KW-1185">Reference proteome</keyword>
<dbReference type="SMART" id="SM00487">
    <property type="entry name" value="DEXDc"/>
    <property type="match status" value="1"/>
</dbReference>
<dbReference type="EMBL" id="JADQDK010000001">
    <property type="protein sequence ID" value="MBW0134870.1"/>
    <property type="molecule type" value="Genomic_DNA"/>
</dbReference>
<evidence type="ECO:0000313" key="5">
    <source>
        <dbReference type="Proteomes" id="UP000694287"/>
    </source>
</evidence>
<dbReference type="InterPro" id="IPR000330">
    <property type="entry name" value="SNF2_N"/>
</dbReference>
<name>A0ABS6URK6_9PSEU</name>
<feature type="domain" description="Helicase C-terminal" evidence="3">
    <location>
        <begin position="544"/>
        <end position="694"/>
    </location>
</feature>
<evidence type="ECO:0000313" key="4">
    <source>
        <dbReference type="EMBL" id="MBW0134870.1"/>
    </source>
</evidence>
<dbReference type="CDD" id="cd17919">
    <property type="entry name" value="DEXHc_Snf"/>
    <property type="match status" value="1"/>
</dbReference>
<protein>
    <submittedName>
        <fullName evidence="4">DEAD/DEAH box helicase</fullName>
    </submittedName>
</protein>
<evidence type="ECO:0000256" key="1">
    <source>
        <dbReference type="ARBA" id="ARBA00022801"/>
    </source>
</evidence>
<dbReference type="PANTHER" id="PTHR10799">
    <property type="entry name" value="SNF2/RAD54 HELICASE FAMILY"/>
    <property type="match status" value="1"/>
</dbReference>
<dbReference type="CDD" id="cd18793">
    <property type="entry name" value="SF2_C_SNF"/>
    <property type="match status" value="1"/>
</dbReference>
<keyword evidence="4" id="KW-0347">Helicase</keyword>
<dbReference type="PROSITE" id="PS51194">
    <property type="entry name" value="HELICASE_CTER"/>
    <property type="match status" value="1"/>
</dbReference>
<dbReference type="SMART" id="SM00490">
    <property type="entry name" value="HELICc"/>
    <property type="match status" value="1"/>
</dbReference>
<organism evidence="4 5">
    <name type="scientific">Pseudonocardia abyssalis</name>
    <dbReference type="NCBI Taxonomy" id="2792008"/>
    <lineage>
        <taxon>Bacteria</taxon>
        <taxon>Bacillati</taxon>
        <taxon>Actinomycetota</taxon>
        <taxon>Actinomycetes</taxon>
        <taxon>Pseudonocardiales</taxon>
        <taxon>Pseudonocardiaceae</taxon>
        <taxon>Pseudonocardia</taxon>
    </lineage>
</organism>
<gene>
    <name evidence="4" type="ORF">I4I81_11440</name>
</gene>